<name>A0A0B4DIU7_PSEPS</name>
<protein>
    <submittedName>
        <fullName evidence="2">Uncharacterized protein</fullName>
    </submittedName>
</protein>
<dbReference type="Proteomes" id="UP000031196">
    <property type="component" value="Unassembled WGS sequence"/>
</dbReference>
<feature type="region of interest" description="Disordered" evidence="1">
    <location>
        <begin position="1"/>
        <end position="20"/>
    </location>
</feature>
<evidence type="ECO:0000313" key="2">
    <source>
        <dbReference type="EMBL" id="KIC66631.1"/>
    </source>
</evidence>
<dbReference type="OrthoDB" id="5083613at2"/>
<dbReference type="RefSeq" id="WP_043452605.1">
    <property type="nucleotide sequence ID" value="NZ_JBFBKS010000003.1"/>
</dbReference>
<evidence type="ECO:0000313" key="3">
    <source>
        <dbReference type="Proteomes" id="UP000031196"/>
    </source>
</evidence>
<evidence type="ECO:0000256" key="1">
    <source>
        <dbReference type="SAM" id="MobiDB-lite"/>
    </source>
</evidence>
<organism evidence="2 3">
    <name type="scientific">Pseudarthrobacter phenanthrenivorans</name>
    <name type="common">Arthrobacter phenanthrenivorans</name>
    <dbReference type="NCBI Taxonomy" id="361575"/>
    <lineage>
        <taxon>Bacteria</taxon>
        <taxon>Bacillati</taxon>
        <taxon>Actinomycetota</taxon>
        <taxon>Actinomycetes</taxon>
        <taxon>Micrococcales</taxon>
        <taxon>Micrococcaceae</taxon>
        <taxon>Pseudarthrobacter</taxon>
    </lineage>
</organism>
<dbReference type="EMBL" id="JWTB01000020">
    <property type="protein sequence ID" value="KIC66631.1"/>
    <property type="molecule type" value="Genomic_DNA"/>
</dbReference>
<comment type="caution">
    <text evidence="2">The sequence shown here is derived from an EMBL/GenBank/DDBJ whole genome shotgun (WGS) entry which is preliminary data.</text>
</comment>
<dbReference type="AlphaFoldDB" id="A0A0B4DIU7"/>
<sequence length="82" mass="8921">MTDFGDGGATDPFDGNDEMVAAAGHEETPESIAEDVRHEIQLGHVQDDVAHVLEERFEEAGINARPEDVDDLAEEIERDASS</sequence>
<reference evidence="2 3" key="1">
    <citation type="submission" date="2014-12" db="EMBL/GenBank/DDBJ databases">
        <title>Genome sequencing of Arthrobacter phenanthrenivorans SWC37.</title>
        <authorList>
            <person name="Tan P.W."/>
            <person name="Chan K.-G."/>
        </authorList>
    </citation>
    <scope>NUCLEOTIDE SEQUENCE [LARGE SCALE GENOMIC DNA]</scope>
    <source>
        <strain evidence="2 3">SWC37</strain>
    </source>
</reference>
<gene>
    <name evidence="2" type="ORF">RM50_11325</name>
</gene>
<accession>A0A0B4DIU7</accession>
<proteinExistence type="predicted"/>